<comment type="caution">
    <text evidence="2">The sequence shown here is derived from an EMBL/GenBank/DDBJ whole genome shotgun (WGS) entry which is preliminary data.</text>
</comment>
<reference evidence="2" key="1">
    <citation type="submission" date="2017-07" db="EMBL/GenBank/DDBJ databases">
        <title>Taro Niue Genome Assembly and Annotation.</title>
        <authorList>
            <person name="Atibalentja N."/>
            <person name="Keating K."/>
            <person name="Fields C.J."/>
        </authorList>
    </citation>
    <scope>NUCLEOTIDE SEQUENCE</scope>
    <source>
        <strain evidence="2">Niue_2</strain>
        <tissue evidence="2">Leaf</tissue>
    </source>
</reference>
<proteinExistence type="predicted"/>
<dbReference type="Proteomes" id="UP000652761">
    <property type="component" value="Unassembled WGS sequence"/>
</dbReference>
<dbReference type="AlphaFoldDB" id="A0A843UKS5"/>
<feature type="region of interest" description="Disordered" evidence="1">
    <location>
        <begin position="1"/>
        <end position="29"/>
    </location>
</feature>
<name>A0A843UKS5_COLES</name>
<organism evidence="2 3">
    <name type="scientific">Colocasia esculenta</name>
    <name type="common">Wild taro</name>
    <name type="synonym">Arum esculentum</name>
    <dbReference type="NCBI Taxonomy" id="4460"/>
    <lineage>
        <taxon>Eukaryota</taxon>
        <taxon>Viridiplantae</taxon>
        <taxon>Streptophyta</taxon>
        <taxon>Embryophyta</taxon>
        <taxon>Tracheophyta</taxon>
        <taxon>Spermatophyta</taxon>
        <taxon>Magnoliopsida</taxon>
        <taxon>Liliopsida</taxon>
        <taxon>Araceae</taxon>
        <taxon>Aroideae</taxon>
        <taxon>Colocasieae</taxon>
        <taxon>Colocasia</taxon>
    </lineage>
</organism>
<accession>A0A843UKS5</accession>
<protein>
    <submittedName>
        <fullName evidence="2">Uncharacterized protein</fullName>
    </submittedName>
</protein>
<sequence>MLRAPDAGWPNAGAARRRAPRTGDPARVAPARRRALRTGGLTRVPHADGPRARVVRRGWHLRAGGPARVPRAGGPTRVPCAGGSTGLFRAKGFRLAPILVCRLRGLIRPTIEVFWPKGAFVLVYQGALLTKEFRDLTWSTMAERYSQPSGICWLRGFDSTYQGDLLVKERYSRPFGVCWLRGFDSNYQGDLLAKERIVQPTVEVYWLKGAWLSRPYRFAG</sequence>
<keyword evidence="3" id="KW-1185">Reference proteome</keyword>
<dbReference type="EMBL" id="NMUH01000630">
    <property type="protein sequence ID" value="MQL82430.1"/>
    <property type="molecule type" value="Genomic_DNA"/>
</dbReference>
<gene>
    <name evidence="2" type="ORF">Taro_014906</name>
</gene>
<evidence type="ECO:0000256" key="1">
    <source>
        <dbReference type="SAM" id="MobiDB-lite"/>
    </source>
</evidence>
<evidence type="ECO:0000313" key="2">
    <source>
        <dbReference type="EMBL" id="MQL82430.1"/>
    </source>
</evidence>
<evidence type="ECO:0000313" key="3">
    <source>
        <dbReference type="Proteomes" id="UP000652761"/>
    </source>
</evidence>